<dbReference type="EMBL" id="CP000747">
    <property type="protein sequence ID" value="ACG76867.1"/>
    <property type="molecule type" value="Genomic_DNA"/>
</dbReference>
<dbReference type="PROSITE" id="PS51257">
    <property type="entry name" value="PROKAR_LIPOPROTEIN"/>
    <property type="match status" value="1"/>
</dbReference>
<evidence type="ECO:0000313" key="10">
    <source>
        <dbReference type="EMBL" id="ACG76867.1"/>
    </source>
</evidence>
<protein>
    <submittedName>
        <fullName evidence="10">ABC-type antimicrobial peptide transport system, permease component</fullName>
    </submittedName>
</protein>
<evidence type="ECO:0000256" key="2">
    <source>
        <dbReference type="ARBA" id="ARBA00005236"/>
    </source>
</evidence>
<dbReference type="eggNOG" id="COG0577">
    <property type="taxonomic scope" value="Bacteria"/>
</dbReference>
<keyword evidence="3" id="KW-1003">Cell membrane</keyword>
<keyword evidence="4 7" id="KW-0812">Transmembrane</keyword>
<dbReference type="InterPro" id="IPR051447">
    <property type="entry name" value="Lipoprotein-release_system"/>
</dbReference>
<comment type="similarity">
    <text evidence="2">Belongs to the ABC-4 integral membrane protein family. LolC/E subfamily.</text>
</comment>
<dbReference type="GO" id="GO:0098797">
    <property type="term" value="C:plasma membrane protein complex"/>
    <property type="evidence" value="ECO:0007669"/>
    <property type="project" value="TreeGrafter"/>
</dbReference>
<evidence type="ECO:0000256" key="4">
    <source>
        <dbReference type="ARBA" id="ARBA00022692"/>
    </source>
</evidence>
<dbReference type="HOGENOM" id="CLU_005531_2_0_5"/>
<dbReference type="RefSeq" id="WP_012521015.1">
    <property type="nucleotide sequence ID" value="NC_011144.1"/>
</dbReference>
<dbReference type="InterPro" id="IPR003838">
    <property type="entry name" value="ABC3_permease_C"/>
</dbReference>
<feature type="transmembrane region" description="Helical" evidence="7">
    <location>
        <begin position="431"/>
        <end position="456"/>
    </location>
</feature>
<evidence type="ECO:0000256" key="7">
    <source>
        <dbReference type="SAM" id="Phobius"/>
    </source>
</evidence>
<feature type="transmembrane region" description="Helical" evidence="7">
    <location>
        <begin position="21"/>
        <end position="41"/>
    </location>
</feature>
<feature type="transmembrane region" description="Helical" evidence="7">
    <location>
        <begin position="705"/>
        <end position="731"/>
    </location>
</feature>
<dbReference type="InterPro" id="IPR025857">
    <property type="entry name" value="MacB_PCD"/>
</dbReference>
<keyword evidence="5 7" id="KW-1133">Transmembrane helix</keyword>
<evidence type="ECO:0000259" key="9">
    <source>
        <dbReference type="Pfam" id="PF12704"/>
    </source>
</evidence>
<feature type="transmembrane region" description="Helical" evidence="7">
    <location>
        <begin position="320"/>
        <end position="343"/>
    </location>
</feature>
<organism evidence="10 11">
    <name type="scientific">Phenylobacterium zucineum (strain HLK1)</name>
    <dbReference type="NCBI Taxonomy" id="450851"/>
    <lineage>
        <taxon>Bacteria</taxon>
        <taxon>Pseudomonadati</taxon>
        <taxon>Pseudomonadota</taxon>
        <taxon>Alphaproteobacteria</taxon>
        <taxon>Caulobacterales</taxon>
        <taxon>Caulobacteraceae</taxon>
        <taxon>Phenylobacterium</taxon>
    </lineage>
</organism>
<feature type="domain" description="MacB-like periplasmic core" evidence="9">
    <location>
        <begin position="437"/>
        <end position="605"/>
    </location>
</feature>
<dbReference type="AlphaFoldDB" id="B4REC5"/>
<keyword evidence="11" id="KW-1185">Reference proteome</keyword>
<reference evidence="10 11" key="1">
    <citation type="journal article" date="2008" name="BMC Genomics">
        <title>Complete genome of Phenylobacterium zucineum - a novel facultative intracellular bacterium isolated from human erythroleukemia cell line K562.</title>
        <authorList>
            <person name="Luo Y."/>
            <person name="Xu X."/>
            <person name="Ding Z."/>
            <person name="Liu Z."/>
            <person name="Zhang B."/>
            <person name="Yan Z."/>
            <person name="Sun J."/>
            <person name="Hu S."/>
            <person name="Hu X."/>
        </authorList>
    </citation>
    <scope>NUCLEOTIDE SEQUENCE [LARGE SCALE GENOMIC DNA]</scope>
    <source>
        <strain evidence="10 11">HLK1</strain>
    </source>
</reference>
<feature type="domain" description="ABC3 transporter permease C-terminal" evidence="8">
    <location>
        <begin position="275"/>
        <end position="391"/>
    </location>
</feature>
<dbReference type="OrthoDB" id="5137249at2"/>
<dbReference type="Pfam" id="PF02687">
    <property type="entry name" value="FtsX"/>
    <property type="match status" value="2"/>
</dbReference>
<evidence type="ECO:0000256" key="3">
    <source>
        <dbReference type="ARBA" id="ARBA00022475"/>
    </source>
</evidence>
<evidence type="ECO:0000256" key="5">
    <source>
        <dbReference type="ARBA" id="ARBA00022989"/>
    </source>
</evidence>
<sequence>MRPAPLDRKLLRDLVRLRWQVLAIALLIACGVSVAVMAFSAQQALADAQAGFYAETRFGDVFAQARRAPLSRARELTRIDGVTVADARIVEAGLMDVPGLSRPAVARVVSLPEDEARALNQIRLVRGRMPDPASRDEVVALKTFMDAAGVKLGDRLTTVLEGRAFSFTIVGAALSPEYVYVPAPQSFMPDDAHQGVFWAPRATVERAAGMTGAFNAVSLKLAPGASLPRVLQDVDRILAPYGGLAARGREDQPSHAFLEAELKELSTSASILPPVFLAIAAALVHLVVSRMVDAEREQIGLLKAFGYRDGEAAQPYLKTAAAIGLVGALGGGLIGALLGAAIVDLYREYFRFPDLAGRFHWPAFLIASTVAVGATLAGSVSAVRRAAALSPAVAMQPLRPAVYRRGLLDRLTPGRAIDEASRMIVRNLERFPVRAGLAVAGLAASLALLVGVQFMFDSFDRLIDQAYYRIQRWSESVGFIEGRSVAAAAELGRLPGVYAVEPVRGAAARLKANGRQELTQVVGLDPGPALQRPLDAEGRPLPLKGRGVVISEALARRLALAPGDMVRIEIVEGRGGAGSVPVTALARDYSGFTAYVDRRELNRLIGEGDVITGANLLVAGDRRPAFYAAIERTPQIVGSSSRDDTVTAFRQVMIEAFRTTMVFYVGFAAAIAFGVAYNTSRIALSERARDLATLRVLGFGEAECAYILMGELAILALAAVPVGILGGNALAEGLAVAYSREEVRLPPVITLPSYGAALAAYFGAVVLAGVLVARRVWEFDLVAVLKTRE</sequence>
<feature type="transmembrane region" description="Helical" evidence="7">
    <location>
        <begin position="751"/>
        <end position="773"/>
    </location>
</feature>
<evidence type="ECO:0000256" key="1">
    <source>
        <dbReference type="ARBA" id="ARBA00004651"/>
    </source>
</evidence>
<dbReference type="KEGG" id="pzu:PHZ_c0453"/>
<gene>
    <name evidence="10" type="ordered locus">PHZ_c0453</name>
</gene>
<proteinExistence type="inferred from homology"/>
<comment type="subcellular location">
    <subcellularLocation>
        <location evidence="1">Cell membrane</location>
        <topology evidence="1">Multi-pass membrane protein</topology>
    </subcellularLocation>
</comment>
<feature type="transmembrane region" description="Helical" evidence="7">
    <location>
        <begin position="661"/>
        <end position="684"/>
    </location>
</feature>
<dbReference type="Proteomes" id="UP000001868">
    <property type="component" value="Chromosome"/>
</dbReference>
<feature type="transmembrane region" description="Helical" evidence="7">
    <location>
        <begin position="363"/>
        <end position="383"/>
    </location>
</feature>
<feature type="domain" description="ABC3 transporter permease C-terminal" evidence="8">
    <location>
        <begin position="663"/>
        <end position="776"/>
    </location>
</feature>
<evidence type="ECO:0000256" key="6">
    <source>
        <dbReference type="ARBA" id="ARBA00023136"/>
    </source>
</evidence>
<dbReference type="STRING" id="450851.PHZ_c0453"/>
<name>B4REC5_PHEZH</name>
<evidence type="ECO:0000259" key="8">
    <source>
        <dbReference type="Pfam" id="PF02687"/>
    </source>
</evidence>
<keyword evidence="6 7" id="KW-0472">Membrane</keyword>
<dbReference type="PANTHER" id="PTHR30489">
    <property type="entry name" value="LIPOPROTEIN-RELEASING SYSTEM TRANSMEMBRANE PROTEIN LOLE"/>
    <property type="match status" value="1"/>
</dbReference>
<feature type="transmembrane region" description="Helical" evidence="7">
    <location>
        <begin position="271"/>
        <end position="288"/>
    </location>
</feature>
<dbReference type="Pfam" id="PF12704">
    <property type="entry name" value="MacB_PCD"/>
    <property type="match status" value="1"/>
</dbReference>
<dbReference type="GO" id="GO:0044874">
    <property type="term" value="P:lipoprotein localization to outer membrane"/>
    <property type="evidence" value="ECO:0007669"/>
    <property type="project" value="TreeGrafter"/>
</dbReference>
<accession>B4REC5</accession>
<dbReference type="PANTHER" id="PTHR30489:SF0">
    <property type="entry name" value="LIPOPROTEIN-RELEASING SYSTEM TRANSMEMBRANE PROTEIN LOLE"/>
    <property type="match status" value="1"/>
</dbReference>
<evidence type="ECO:0000313" key="11">
    <source>
        <dbReference type="Proteomes" id="UP000001868"/>
    </source>
</evidence>